<keyword evidence="3" id="KW-1185">Reference proteome</keyword>
<dbReference type="EMBL" id="CP086720">
    <property type="protein sequence ID" value="WOO85466.1"/>
    <property type="molecule type" value="Genomic_DNA"/>
</dbReference>
<dbReference type="AlphaFoldDB" id="A0AAF1BL59"/>
<feature type="region of interest" description="Disordered" evidence="1">
    <location>
        <begin position="13"/>
        <end position="39"/>
    </location>
</feature>
<feature type="compositionally biased region" description="Polar residues" evidence="1">
    <location>
        <begin position="17"/>
        <end position="39"/>
    </location>
</feature>
<dbReference type="Proteomes" id="UP000827549">
    <property type="component" value="Chromosome 7"/>
</dbReference>
<organism evidence="2 3">
    <name type="scientific">Vanrija pseudolonga</name>
    <dbReference type="NCBI Taxonomy" id="143232"/>
    <lineage>
        <taxon>Eukaryota</taxon>
        <taxon>Fungi</taxon>
        <taxon>Dikarya</taxon>
        <taxon>Basidiomycota</taxon>
        <taxon>Agaricomycotina</taxon>
        <taxon>Tremellomycetes</taxon>
        <taxon>Trichosporonales</taxon>
        <taxon>Trichosporonaceae</taxon>
        <taxon>Vanrija</taxon>
    </lineage>
</organism>
<evidence type="ECO:0000313" key="3">
    <source>
        <dbReference type="Proteomes" id="UP000827549"/>
    </source>
</evidence>
<evidence type="ECO:0000256" key="1">
    <source>
        <dbReference type="SAM" id="MobiDB-lite"/>
    </source>
</evidence>
<sequence>MWALSLCLGRTKRGPTANGTPAQLPVSSQTRQPKNPSTTAPVVLDHAFLPHIMDAILLHAPPASLAVLRATSRTMQQLSGERLYAHIVARQQSDGSIDLSSPAGDRVPGLKYDADATTIDIACTLHRIHTYTRIVDVDMFPSFNAKATDSAPRAEWSIAAALRGVHLLRRLDSSPLAVSLYDLKATMTAQARLVPLVTEIEVAHLHLASLLPHASLLPDWCTTVALPGGVRTAVVVVHVPDDWLLDDESVPHVFANALQLVIVLCPSSPQKPINLHTTLRLIARLVMHYFYPGDGGVAAPNIAIGPLEAFDGTSFPPDVRDEDRATQLLGDLKATAEATLPDFDGDPRDIVSFVSLSELQKVHTKDHIARLPGLKYDGSASAREIDATLFRITTYTTMVDVDFTPPLGYNQTWDPRTIATLTEVLDEVTLIRRLDAHSLKGPQADIGSVWAQKIATVPSLNTTWEIVYLNLQAYADNEHTIPRNWCSAVIVTATVNVAMLVLDIPEGGSTIERLTACSVPFVFANAANLVLVVSNPASNYPFLDVSSLILRFLDVLVSHFIQASVCNSAEDCPNIFIGPIEAFDDTFFSDGVSDKDKGDELLENPATVPLPSVSLDHTFLPHIFDRIFAFAPPSALIYLRAAPRAMAARCDAALYRHMRINLRPTAPTASTAASYAVEFRTPDAARLRVPGMNWTAGESMCLHVLRTATRVLDIELFHDDGLNDWVRFLRSAEDLRRVLGSVEILRRVYGTLAVPVPVEAPNAVFGRGTGWR</sequence>
<accession>A0AAF1BL59</accession>
<dbReference type="RefSeq" id="XP_062631492.1">
    <property type="nucleotide sequence ID" value="XM_062775508.1"/>
</dbReference>
<protein>
    <submittedName>
        <fullName evidence="2">Uncharacterized protein</fullName>
    </submittedName>
</protein>
<name>A0AAF1BL59_9TREE</name>
<proteinExistence type="predicted"/>
<gene>
    <name evidence="2" type="ORF">LOC62_07G008965</name>
</gene>
<evidence type="ECO:0000313" key="2">
    <source>
        <dbReference type="EMBL" id="WOO85466.1"/>
    </source>
</evidence>
<dbReference type="GeneID" id="87812129"/>
<reference evidence="2" key="1">
    <citation type="submission" date="2023-10" db="EMBL/GenBank/DDBJ databases">
        <authorList>
            <person name="Noh H."/>
        </authorList>
    </citation>
    <scope>NUCLEOTIDE SEQUENCE</scope>
    <source>
        <strain evidence="2">DUCC4014</strain>
    </source>
</reference>